<gene>
    <name evidence="1" type="ORF">K431DRAFT_348078</name>
</gene>
<dbReference type="EMBL" id="MU003813">
    <property type="protein sequence ID" value="KAF2719298.1"/>
    <property type="molecule type" value="Genomic_DNA"/>
</dbReference>
<name>A0A9P4Q2C4_9PEZI</name>
<reference evidence="1" key="1">
    <citation type="journal article" date="2020" name="Stud. Mycol.">
        <title>101 Dothideomycetes genomes: a test case for predicting lifestyles and emergence of pathogens.</title>
        <authorList>
            <person name="Haridas S."/>
            <person name="Albert R."/>
            <person name="Binder M."/>
            <person name="Bloem J."/>
            <person name="Labutti K."/>
            <person name="Salamov A."/>
            <person name="Andreopoulos B."/>
            <person name="Baker S."/>
            <person name="Barry K."/>
            <person name="Bills G."/>
            <person name="Bluhm B."/>
            <person name="Cannon C."/>
            <person name="Castanera R."/>
            <person name="Culley D."/>
            <person name="Daum C."/>
            <person name="Ezra D."/>
            <person name="Gonzalez J."/>
            <person name="Henrissat B."/>
            <person name="Kuo A."/>
            <person name="Liang C."/>
            <person name="Lipzen A."/>
            <person name="Lutzoni F."/>
            <person name="Magnuson J."/>
            <person name="Mondo S."/>
            <person name="Nolan M."/>
            <person name="Ohm R."/>
            <person name="Pangilinan J."/>
            <person name="Park H.-J."/>
            <person name="Ramirez L."/>
            <person name="Alfaro M."/>
            <person name="Sun H."/>
            <person name="Tritt A."/>
            <person name="Yoshinaga Y."/>
            <person name="Zwiers L.-H."/>
            <person name="Turgeon B."/>
            <person name="Goodwin S."/>
            <person name="Spatafora J."/>
            <person name="Crous P."/>
            <person name="Grigoriev I."/>
        </authorList>
    </citation>
    <scope>NUCLEOTIDE SEQUENCE</scope>
    <source>
        <strain evidence="1">CBS 116435</strain>
    </source>
</reference>
<evidence type="ECO:0000313" key="2">
    <source>
        <dbReference type="Proteomes" id="UP000799441"/>
    </source>
</evidence>
<sequence>MWHCTFVVNPGQALRFSYKGIGLAYATIDDGDKWRETFFWNIPSPPPLDWSRCYSLPIANTYTTLADFLASPLRMKVFQLPRGRKTITAVFCFGLFDFHISCDDAQDLAQFCTKASSMLAPFNTRDAIWLAATIDHGEDIYEVAVHNVIHGLATSLTLSTSRGRKIYLGPVERQPCNTTYLVGEPGKVVKSIIIREPQHVDHQLRIGVDYDTAEPPMHVHPVTGQSLMLSERPIEGEGTTGYHSRIDVSKYDSFQFCIDPTHDDCIGIYFHGDGGHDLLGQWRGDFNISENFPLPTSKALENVEGFVAFQKGNRHVSVCELTRNKTTKLVDICGSLEWWAWNDGSKVFGFP</sequence>
<organism evidence="1 2">
    <name type="scientific">Polychaeton citri CBS 116435</name>
    <dbReference type="NCBI Taxonomy" id="1314669"/>
    <lineage>
        <taxon>Eukaryota</taxon>
        <taxon>Fungi</taxon>
        <taxon>Dikarya</taxon>
        <taxon>Ascomycota</taxon>
        <taxon>Pezizomycotina</taxon>
        <taxon>Dothideomycetes</taxon>
        <taxon>Dothideomycetidae</taxon>
        <taxon>Capnodiales</taxon>
        <taxon>Capnodiaceae</taxon>
        <taxon>Polychaeton</taxon>
    </lineage>
</organism>
<accession>A0A9P4Q2C4</accession>
<protein>
    <submittedName>
        <fullName evidence="1">Uncharacterized protein</fullName>
    </submittedName>
</protein>
<comment type="caution">
    <text evidence="1">The sequence shown here is derived from an EMBL/GenBank/DDBJ whole genome shotgun (WGS) entry which is preliminary data.</text>
</comment>
<evidence type="ECO:0000313" key="1">
    <source>
        <dbReference type="EMBL" id="KAF2719298.1"/>
    </source>
</evidence>
<dbReference type="Proteomes" id="UP000799441">
    <property type="component" value="Unassembled WGS sequence"/>
</dbReference>
<proteinExistence type="predicted"/>
<dbReference type="AlphaFoldDB" id="A0A9P4Q2C4"/>
<keyword evidence="2" id="KW-1185">Reference proteome</keyword>